<dbReference type="PANTHER" id="PTHR43814">
    <property type="entry name" value="ARGININOSUCCINATE LYASE"/>
    <property type="match status" value="1"/>
</dbReference>
<dbReference type="RefSeq" id="WP_045969450.1">
    <property type="nucleotide sequence ID" value="NZ_CAWMED010000001.1"/>
</dbReference>
<dbReference type="InterPro" id="IPR024083">
    <property type="entry name" value="Fumarase/histidase_N"/>
</dbReference>
<dbReference type="Gene3D" id="1.20.200.10">
    <property type="entry name" value="Fumarase/aspartase (Central domain)"/>
    <property type="match status" value="1"/>
</dbReference>
<evidence type="ECO:0000313" key="9">
    <source>
        <dbReference type="EMBL" id="TYP16431.1"/>
    </source>
</evidence>
<comment type="catalytic activity">
    <reaction evidence="1">
        <text>2-(N(omega)-L-arginino)succinate = fumarate + L-arginine</text>
        <dbReference type="Rhea" id="RHEA:24020"/>
        <dbReference type="ChEBI" id="CHEBI:29806"/>
        <dbReference type="ChEBI" id="CHEBI:32682"/>
        <dbReference type="ChEBI" id="CHEBI:57472"/>
        <dbReference type="EC" id="4.3.2.1"/>
    </reaction>
</comment>
<dbReference type="OrthoDB" id="9769623at2"/>
<feature type="coiled-coil region" evidence="6">
    <location>
        <begin position="431"/>
        <end position="458"/>
    </location>
</feature>
<name>A0A068QQ41_9GAMM</name>
<dbReference type="InterPro" id="IPR000362">
    <property type="entry name" value="Fumarate_lyase_fam"/>
</dbReference>
<evidence type="ECO:0000256" key="6">
    <source>
        <dbReference type="SAM" id="Coils"/>
    </source>
</evidence>
<organism evidence="8 10">
    <name type="scientific">Xenorhabdus doucetiae</name>
    <dbReference type="NCBI Taxonomy" id="351671"/>
    <lineage>
        <taxon>Bacteria</taxon>
        <taxon>Pseudomonadati</taxon>
        <taxon>Pseudomonadota</taxon>
        <taxon>Gammaproteobacteria</taxon>
        <taxon>Enterobacterales</taxon>
        <taxon>Morganellaceae</taxon>
        <taxon>Xenorhabdus</taxon>
    </lineage>
</organism>
<proteinExistence type="inferred from homology"/>
<evidence type="ECO:0000256" key="2">
    <source>
        <dbReference type="ARBA" id="ARBA00004941"/>
    </source>
</evidence>
<dbReference type="STRING" id="351671.XDD1_1211"/>
<evidence type="ECO:0000256" key="5">
    <source>
        <dbReference type="ARBA" id="ARBA00022571"/>
    </source>
</evidence>
<dbReference type="InterPro" id="IPR009049">
    <property type="entry name" value="Argininosuccinate_lyase"/>
</dbReference>
<keyword evidence="6" id="KW-0175">Coiled coil</keyword>
<keyword evidence="8" id="KW-0456">Lyase</keyword>
<dbReference type="Gene3D" id="1.10.40.30">
    <property type="entry name" value="Fumarase/aspartase (C-terminal domain)"/>
    <property type="match status" value="1"/>
</dbReference>
<evidence type="ECO:0000313" key="11">
    <source>
        <dbReference type="Proteomes" id="UP000324170"/>
    </source>
</evidence>
<evidence type="ECO:0000256" key="3">
    <source>
        <dbReference type="ARBA" id="ARBA00005552"/>
    </source>
</evidence>
<dbReference type="InterPro" id="IPR008948">
    <property type="entry name" value="L-Aspartase-like"/>
</dbReference>
<dbReference type="EMBL" id="FO704550">
    <property type="protein sequence ID" value="CDG16914.1"/>
    <property type="molecule type" value="Genomic_DNA"/>
</dbReference>
<protein>
    <recommendedName>
        <fullName evidence="4">argininosuccinate lyase</fullName>
        <ecNumber evidence="4">4.3.2.1</ecNumber>
    </recommendedName>
</protein>
<keyword evidence="5" id="KW-0028">Amino-acid biosynthesis</keyword>
<dbReference type="EC" id="4.3.2.1" evidence="4"/>
<dbReference type="SUPFAM" id="SSF48557">
    <property type="entry name" value="L-aspartase-like"/>
    <property type="match status" value="1"/>
</dbReference>
<dbReference type="PRINTS" id="PR00145">
    <property type="entry name" value="ARGSUCLYASE"/>
</dbReference>
<comment type="pathway">
    <text evidence="2">Amino-acid biosynthesis; L-arginine biosynthesis; L-arginine from L-ornithine and carbamoyl phosphate: step 3/3.</text>
</comment>
<keyword evidence="11" id="KW-1185">Reference proteome</keyword>
<evidence type="ECO:0000256" key="1">
    <source>
        <dbReference type="ARBA" id="ARBA00000985"/>
    </source>
</evidence>
<dbReference type="Gene3D" id="1.10.275.10">
    <property type="entry name" value="Fumarase/aspartase (N-terminal domain)"/>
    <property type="match status" value="1"/>
</dbReference>
<evidence type="ECO:0000313" key="10">
    <source>
        <dbReference type="Proteomes" id="UP000032721"/>
    </source>
</evidence>
<dbReference type="Proteomes" id="UP000324170">
    <property type="component" value="Unassembled WGS sequence"/>
</dbReference>
<comment type="similarity">
    <text evidence="3">In the N-terminal section; belongs to the lyase 1 family. Argininosuccinate lyase subfamily.</text>
</comment>
<dbReference type="InterPro" id="IPR022761">
    <property type="entry name" value="Fumarate_lyase_N"/>
</dbReference>
<dbReference type="AlphaFoldDB" id="A0A068QQ41"/>
<dbReference type="GO" id="GO:0005829">
    <property type="term" value="C:cytosol"/>
    <property type="evidence" value="ECO:0007669"/>
    <property type="project" value="TreeGrafter"/>
</dbReference>
<evidence type="ECO:0000313" key="8">
    <source>
        <dbReference type="EMBL" id="CDG16914.1"/>
    </source>
</evidence>
<dbReference type="PANTHER" id="PTHR43814:SF1">
    <property type="entry name" value="ARGININOSUCCINATE LYASE"/>
    <property type="match status" value="1"/>
</dbReference>
<evidence type="ECO:0000256" key="4">
    <source>
        <dbReference type="ARBA" id="ARBA00012338"/>
    </source>
</evidence>
<dbReference type="EMBL" id="VNHN01000003">
    <property type="protein sequence ID" value="TYP16431.1"/>
    <property type="molecule type" value="Genomic_DNA"/>
</dbReference>
<dbReference type="Proteomes" id="UP000032721">
    <property type="component" value="Chromosome"/>
</dbReference>
<evidence type="ECO:0000259" key="7">
    <source>
        <dbReference type="Pfam" id="PF00206"/>
    </source>
</evidence>
<reference evidence="9 11" key="2">
    <citation type="submission" date="2019-07" db="EMBL/GenBank/DDBJ databases">
        <title>Genomic Encyclopedia of Type Strains, Phase I: the one thousand microbial genomes (KMG-I) project.</title>
        <authorList>
            <person name="Kyrpides N."/>
        </authorList>
    </citation>
    <scope>NUCLEOTIDE SEQUENCE [LARGE SCALE GENOMIC DNA]</scope>
    <source>
        <strain evidence="9 11">DSM 17909</strain>
    </source>
</reference>
<feature type="domain" description="Fumarate lyase N-terminal" evidence="7">
    <location>
        <begin position="67"/>
        <end position="271"/>
    </location>
</feature>
<dbReference type="GO" id="GO:0004056">
    <property type="term" value="F:argininosuccinate lyase activity"/>
    <property type="evidence" value="ECO:0007669"/>
    <property type="project" value="UniProtKB-EC"/>
</dbReference>
<dbReference type="GO" id="GO:0042450">
    <property type="term" value="P:L-arginine biosynthetic process via ornithine"/>
    <property type="evidence" value="ECO:0007669"/>
    <property type="project" value="InterPro"/>
</dbReference>
<accession>A0A068QQ41</accession>
<dbReference type="Pfam" id="PF00206">
    <property type="entry name" value="Lyase_1"/>
    <property type="match status" value="1"/>
</dbReference>
<keyword evidence="5" id="KW-0055">Arginine biosynthesis</keyword>
<dbReference type="UniPathway" id="UPA00068">
    <property type="reaction ID" value="UER00114"/>
</dbReference>
<sequence length="471" mass="52720">MFKNDTFYWINQIEKASTVMTYKENIITKEIAIKVSKAIEQLATSEIRPTDYLDIQPMLLKLTGPKGSMIHVGRSRQDLLATVYRLLIRDRILELFKLTLETRSLFLGIAKKHVDTIVPSYTNGVQAQPVTLGHLFVGYENSIARTTKRIVDFFPRLNCSPLGGAALATSSFSINRKKLASLLGFDSCIDNAFDAVQLSGIDSGAETSSIASILALSVGTFIQDLHINFHHIRPWMLLSSSSLKSPSTLMPQKRNPVALNRARLLASEVIGDAVRTSLAAHNVNSGLTDYKRAEASDTLERACNMLIELNEILRGLTVDKEAGLDQVNADYSMTSELASALQRETNIPFKITHSFSSSLVTFGRTNRFKPSELPFNEVCSLYKDVCLKELGIEHKFPLSEKEFFKYLDPIYMVNSYAGYGGSKPSEVLSMLYRSNNELETHTAQLEKINNRLANYKSILNKEFSDILDLRH</sequence>
<gene>
    <name evidence="9" type="ORF">LY16_00283</name>
    <name evidence="8" type="ORF">XDD1_1211</name>
</gene>
<dbReference type="KEGG" id="xdo:XDD1_1211"/>
<reference evidence="8 10" key="1">
    <citation type="submission" date="2013-07" db="EMBL/GenBank/DDBJ databases">
        <authorList>
            <person name="Genoscope - CEA"/>
        </authorList>
    </citation>
    <scope>NUCLEOTIDE SEQUENCE [LARGE SCALE GENOMIC DNA]</scope>
    <source>
        <strain evidence="8">FRM16</strain>
        <strain evidence="10">FRM16 / DSM 17909</strain>
    </source>
</reference>
<dbReference type="HOGENOM" id="CLU_027272_3_5_6"/>
<dbReference type="PRINTS" id="PR00149">
    <property type="entry name" value="FUMRATELYASE"/>
</dbReference>